<sequence>MASCDQTTRLAMTALLLHPTNSVSVVVENYRVIALMLPKPTADEQRHFTDATGIRMNWLRGRGMVGLRSWHRRMGWHRIASA</sequence>
<evidence type="ECO:0000313" key="1">
    <source>
        <dbReference type="EMBL" id="KAF2011298.1"/>
    </source>
</evidence>
<keyword evidence="2" id="KW-1185">Reference proteome</keyword>
<dbReference type="EMBL" id="ML978074">
    <property type="protein sequence ID" value="KAF2011298.1"/>
    <property type="molecule type" value="Genomic_DNA"/>
</dbReference>
<evidence type="ECO:0000313" key="2">
    <source>
        <dbReference type="Proteomes" id="UP000799778"/>
    </source>
</evidence>
<dbReference type="Proteomes" id="UP000799778">
    <property type="component" value="Unassembled WGS sequence"/>
</dbReference>
<gene>
    <name evidence="1" type="ORF">BU24DRAFT_426380</name>
</gene>
<dbReference type="AlphaFoldDB" id="A0A6A5XE42"/>
<name>A0A6A5XE42_9PLEO</name>
<reference evidence="1" key="1">
    <citation type="journal article" date="2020" name="Stud. Mycol.">
        <title>101 Dothideomycetes genomes: a test case for predicting lifestyles and emergence of pathogens.</title>
        <authorList>
            <person name="Haridas S."/>
            <person name="Albert R."/>
            <person name="Binder M."/>
            <person name="Bloem J."/>
            <person name="Labutti K."/>
            <person name="Salamov A."/>
            <person name="Andreopoulos B."/>
            <person name="Baker S."/>
            <person name="Barry K."/>
            <person name="Bills G."/>
            <person name="Bluhm B."/>
            <person name="Cannon C."/>
            <person name="Castanera R."/>
            <person name="Culley D."/>
            <person name="Daum C."/>
            <person name="Ezra D."/>
            <person name="Gonzalez J."/>
            <person name="Henrissat B."/>
            <person name="Kuo A."/>
            <person name="Liang C."/>
            <person name="Lipzen A."/>
            <person name="Lutzoni F."/>
            <person name="Magnuson J."/>
            <person name="Mondo S."/>
            <person name="Nolan M."/>
            <person name="Ohm R."/>
            <person name="Pangilinan J."/>
            <person name="Park H.-J."/>
            <person name="Ramirez L."/>
            <person name="Alfaro M."/>
            <person name="Sun H."/>
            <person name="Tritt A."/>
            <person name="Yoshinaga Y."/>
            <person name="Zwiers L.-H."/>
            <person name="Turgeon B."/>
            <person name="Goodwin S."/>
            <person name="Spatafora J."/>
            <person name="Crous P."/>
            <person name="Grigoriev I."/>
        </authorList>
    </citation>
    <scope>NUCLEOTIDE SEQUENCE</scope>
    <source>
        <strain evidence="1">CBS 175.79</strain>
    </source>
</reference>
<dbReference type="RefSeq" id="XP_033379637.1">
    <property type="nucleotide sequence ID" value="XM_033528955.1"/>
</dbReference>
<dbReference type="GeneID" id="54286352"/>
<protein>
    <submittedName>
        <fullName evidence="1">Uncharacterized protein</fullName>
    </submittedName>
</protein>
<organism evidence="1 2">
    <name type="scientific">Aaosphaeria arxii CBS 175.79</name>
    <dbReference type="NCBI Taxonomy" id="1450172"/>
    <lineage>
        <taxon>Eukaryota</taxon>
        <taxon>Fungi</taxon>
        <taxon>Dikarya</taxon>
        <taxon>Ascomycota</taxon>
        <taxon>Pezizomycotina</taxon>
        <taxon>Dothideomycetes</taxon>
        <taxon>Pleosporomycetidae</taxon>
        <taxon>Pleosporales</taxon>
        <taxon>Pleosporales incertae sedis</taxon>
        <taxon>Aaosphaeria</taxon>
    </lineage>
</organism>
<accession>A0A6A5XE42</accession>
<proteinExistence type="predicted"/>